<protein>
    <submittedName>
        <fullName evidence="1">Uncharacterized protein</fullName>
    </submittedName>
</protein>
<evidence type="ECO:0000313" key="2">
    <source>
        <dbReference type="Proteomes" id="UP000198704"/>
    </source>
</evidence>
<dbReference type="AlphaFoldDB" id="A0A1H0DGP6"/>
<accession>A0A1H0DGP6</accession>
<proteinExistence type="predicted"/>
<sequence>MKTVFISLRAAYSSIVDPKRGRTFSNEERARIQVMIAEGYGARPFSDLIIDTDLGSFSETLAILERDVRRIVER</sequence>
<organism evidence="1 2">
    <name type="scientific">Methylobacterium phyllostachyos</name>
    <dbReference type="NCBI Taxonomy" id="582672"/>
    <lineage>
        <taxon>Bacteria</taxon>
        <taxon>Pseudomonadati</taxon>
        <taxon>Pseudomonadota</taxon>
        <taxon>Alphaproteobacteria</taxon>
        <taxon>Hyphomicrobiales</taxon>
        <taxon>Methylobacteriaceae</taxon>
        <taxon>Methylobacterium</taxon>
    </lineage>
</organism>
<dbReference type="Proteomes" id="UP000198704">
    <property type="component" value="Unassembled WGS sequence"/>
</dbReference>
<name>A0A1H0DGP6_9HYPH</name>
<keyword evidence="2" id="KW-1185">Reference proteome</keyword>
<evidence type="ECO:0000313" key="1">
    <source>
        <dbReference type="EMBL" id="SDN69293.1"/>
    </source>
</evidence>
<gene>
    <name evidence="1" type="ORF">SAMN05216360_110159</name>
</gene>
<dbReference type="EMBL" id="FNHS01000010">
    <property type="protein sequence ID" value="SDN69293.1"/>
    <property type="molecule type" value="Genomic_DNA"/>
</dbReference>
<reference evidence="2" key="1">
    <citation type="submission" date="2016-10" db="EMBL/GenBank/DDBJ databases">
        <authorList>
            <person name="Varghese N."/>
            <person name="Submissions S."/>
        </authorList>
    </citation>
    <scope>NUCLEOTIDE SEQUENCE [LARGE SCALE GENOMIC DNA]</scope>
    <source>
        <strain evidence="2">BL47</strain>
    </source>
</reference>